<comment type="caution">
    <text evidence="2">The sequence shown here is derived from an EMBL/GenBank/DDBJ whole genome shotgun (WGS) entry which is preliminary data.</text>
</comment>
<protein>
    <submittedName>
        <fullName evidence="2">Uncharacterized protein DUF871</fullName>
    </submittedName>
</protein>
<proteinExistence type="predicted"/>
<accession>A0A4R8GIJ3</accession>
<dbReference type="AlphaFoldDB" id="A0A4R8GIJ3"/>
<feature type="domain" description="6-phospho-N-acetylmuramidase N-terminal" evidence="1">
    <location>
        <begin position="2"/>
        <end position="82"/>
    </location>
</feature>
<dbReference type="InterPro" id="IPR043797">
    <property type="entry name" value="MupG_N"/>
</dbReference>
<dbReference type="GeneID" id="57012408"/>
<evidence type="ECO:0000313" key="3">
    <source>
        <dbReference type="Proteomes" id="UP000295472"/>
    </source>
</evidence>
<dbReference type="InterPro" id="IPR017853">
    <property type="entry name" value="GH"/>
</dbReference>
<name>A0A4R8GIJ3_9FIRM</name>
<sequence length="90" mass="10293">MLGISVYAGLDISLEDNFRYLEKAKKLGIKNVFLSLHIPETNESFFEEIKELILKINKLDFNLTADISKKYFEKLNLHLGHLSGPILPDS</sequence>
<dbReference type="Pfam" id="PF19200">
    <property type="entry name" value="MupG_N"/>
    <property type="match status" value="1"/>
</dbReference>
<dbReference type="PANTHER" id="PTHR38435:SF2">
    <property type="entry name" value="DUF871 DOMAIN-CONTAINING PROTEIN"/>
    <property type="match status" value="1"/>
</dbReference>
<organism evidence="2 3">
    <name type="scientific">Halanaerobium congolense</name>
    <dbReference type="NCBI Taxonomy" id="54121"/>
    <lineage>
        <taxon>Bacteria</taxon>
        <taxon>Bacillati</taxon>
        <taxon>Bacillota</taxon>
        <taxon>Clostridia</taxon>
        <taxon>Halanaerobiales</taxon>
        <taxon>Halanaerobiaceae</taxon>
        <taxon>Halanaerobium</taxon>
    </lineage>
</organism>
<dbReference type="Gene3D" id="3.20.20.70">
    <property type="entry name" value="Aldolase class I"/>
    <property type="match status" value="1"/>
</dbReference>
<dbReference type="RefSeq" id="WP_134058923.1">
    <property type="nucleotide sequence ID" value="NZ_SOEF01000010.1"/>
</dbReference>
<dbReference type="Proteomes" id="UP000295472">
    <property type="component" value="Unassembled WGS sequence"/>
</dbReference>
<dbReference type="InterPro" id="IPR008589">
    <property type="entry name" value="MupG"/>
</dbReference>
<evidence type="ECO:0000259" key="1">
    <source>
        <dbReference type="Pfam" id="PF19200"/>
    </source>
</evidence>
<dbReference type="EMBL" id="SOEF01000010">
    <property type="protein sequence ID" value="TDX45125.1"/>
    <property type="molecule type" value="Genomic_DNA"/>
</dbReference>
<dbReference type="InterPro" id="IPR013785">
    <property type="entry name" value="Aldolase_TIM"/>
</dbReference>
<dbReference type="PANTHER" id="PTHR38435">
    <property type="match status" value="1"/>
</dbReference>
<reference evidence="2 3" key="1">
    <citation type="submission" date="2019-03" db="EMBL/GenBank/DDBJ databases">
        <title>Subsurface microbial communities from deep shales in Ohio and West Virginia, USA.</title>
        <authorList>
            <person name="Wrighton K."/>
        </authorList>
    </citation>
    <scope>NUCLEOTIDE SEQUENCE [LARGE SCALE GENOMIC DNA]</scope>
    <source>
        <strain evidence="2 3">DSMZ 11287</strain>
    </source>
</reference>
<gene>
    <name evidence="2" type="ORF">C7954_11015</name>
</gene>
<dbReference type="SUPFAM" id="SSF51445">
    <property type="entry name" value="(Trans)glycosidases"/>
    <property type="match status" value="1"/>
</dbReference>
<evidence type="ECO:0000313" key="2">
    <source>
        <dbReference type="EMBL" id="TDX45125.1"/>
    </source>
</evidence>